<accession>A0A6M5YSV9</accession>
<dbReference type="KEGG" id="ftj:FTUN_4710"/>
<reference evidence="3" key="1">
    <citation type="submission" date="2020-05" db="EMBL/GenBank/DDBJ databases">
        <title>Frigoriglobus tundricola gen. nov., sp. nov., a psychrotolerant cellulolytic planctomycete of the family Gemmataceae with two divergent copies of 16S rRNA gene.</title>
        <authorList>
            <person name="Kulichevskaya I.S."/>
            <person name="Ivanova A.A."/>
            <person name="Naumoff D.G."/>
            <person name="Beletsky A.V."/>
            <person name="Rijpstra W.I.C."/>
            <person name="Sinninghe Damste J.S."/>
            <person name="Mardanov A.V."/>
            <person name="Ravin N.V."/>
            <person name="Dedysh S.N."/>
        </authorList>
    </citation>
    <scope>NUCLEOTIDE SEQUENCE [LARGE SCALE GENOMIC DNA]</scope>
    <source>
        <strain evidence="3">PL17</strain>
    </source>
</reference>
<evidence type="ECO:0000256" key="1">
    <source>
        <dbReference type="SAM" id="MobiDB-lite"/>
    </source>
</evidence>
<dbReference type="EMBL" id="CP053452">
    <property type="protein sequence ID" value="QJW97145.1"/>
    <property type="molecule type" value="Genomic_DNA"/>
</dbReference>
<evidence type="ECO:0000313" key="3">
    <source>
        <dbReference type="Proteomes" id="UP000503447"/>
    </source>
</evidence>
<evidence type="ECO:0000313" key="2">
    <source>
        <dbReference type="EMBL" id="QJW97145.1"/>
    </source>
</evidence>
<organism evidence="2 3">
    <name type="scientific">Frigoriglobus tundricola</name>
    <dbReference type="NCBI Taxonomy" id="2774151"/>
    <lineage>
        <taxon>Bacteria</taxon>
        <taxon>Pseudomonadati</taxon>
        <taxon>Planctomycetota</taxon>
        <taxon>Planctomycetia</taxon>
        <taxon>Gemmatales</taxon>
        <taxon>Gemmataceae</taxon>
        <taxon>Frigoriglobus</taxon>
    </lineage>
</organism>
<sequence length="53" mass="5561">MRPANVRPGGRCGAPGGRPPVRDLLPVENAARSTGRNTRSGLVPCPNGLELNR</sequence>
<name>A0A6M5YSV9_9BACT</name>
<protein>
    <submittedName>
        <fullName evidence="2">Uncharacterized protein</fullName>
    </submittedName>
</protein>
<feature type="compositionally biased region" description="Polar residues" evidence="1">
    <location>
        <begin position="31"/>
        <end position="40"/>
    </location>
</feature>
<proteinExistence type="predicted"/>
<gene>
    <name evidence="2" type="ORF">FTUN_4710</name>
</gene>
<dbReference type="AlphaFoldDB" id="A0A6M5YSV9"/>
<feature type="region of interest" description="Disordered" evidence="1">
    <location>
        <begin position="1"/>
        <end position="53"/>
    </location>
</feature>
<keyword evidence="3" id="KW-1185">Reference proteome</keyword>
<dbReference type="Proteomes" id="UP000503447">
    <property type="component" value="Chromosome"/>
</dbReference>